<dbReference type="InterPro" id="IPR011335">
    <property type="entry name" value="Restrct_endonuc-II-like"/>
</dbReference>
<dbReference type="Gene3D" id="3.40.960.10">
    <property type="entry name" value="VSR Endonuclease"/>
    <property type="match status" value="1"/>
</dbReference>
<comment type="function">
    <text evidence="6">May nick specific sequences that contain T:G mispairs resulting from m5C-deamination.</text>
</comment>
<dbReference type="EMBL" id="FOFJ01000084">
    <property type="protein sequence ID" value="SER75077.1"/>
    <property type="molecule type" value="Genomic_DNA"/>
</dbReference>
<proteinExistence type="inferred from homology"/>
<keyword evidence="2 6" id="KW-0255">Endonuclease</keyword>
<dbReference type="Proteomes" id="UP000199267">
    <property type="component" value="Unassembled WGS sequence"/>
</dbReference>
<dbReference type="EC" id="3.1.-.-" evidence="6"/>
<keyword evidence="4 6" id="KW-0378">Hydrolase</keyword>
<evidence type="ECO:0000256" key="2">
    <source>
        <dbReference type="ARBA" id="ARBA00022759"/>
    </source>
</evidence>
<sequence length="136" mass="16171">MDRLTPERRSWLMSRVASKNTKPELVVRRLVFSMGYRYRLHSKHLPGSPDLVFLGRKKVVFVNGCFWHGHPGCRYGRLPKSRVEFWQAKIDRNRERDRENIASLEADGWRVLTVWQCELKDIETLANRLNEFIQSE</sequence>
<gene>
    <name evidence="7" type="ORF">SAMN04244573_04236</name>
</gene>
<dbReference type="GO" id="GO:0006298">
    <property type="term" value="P:mismatch repair"/>
    <property type="evidence" value="ECO:0007669"/>
    <property type="project" value="UniProtKB-UniRule"/>
</dbReference>
<keyword evidence="1 6" id="KW-0540">Nuclease</keyword>
<organism evidence="7 8">
    <name type="scientific">Azotobacter beijerinckii</name>
    <dbReference type="NCBI Taxonomy" id="170623"/>
    <lineage>
        <taxon>Bacteria</taxon>
        <taxon>Pseudomonadati</taxon>
        <taxon>Pseudomonadota</taxon>
        <taxon>Gammaproteobacteria</taxon>
        <taxon>Pseudomonadales</taxon>
        <taxon>Pseudomonadaceae</taxon>
        <taxon>Azotobacter</taxon>
    </lineage>
</organism>
<evidence type="ECO:0000313" key="8">
    <source>
        <dbReference type="Proteomes" id="UP000199267"/>
    </source>
</evidence>
<dbReference type="InterPro" id="IPR004603">
    <property type="entry name" value="DNA_mismatch_endonuc_vsr"/>
</dbReference>
<comment type="similarity">
    <text evidence="6">Belongs to the vsr family.</text>
</comment>
<evidence type="ECO:0000313" key="7">
    <source>
        <dbReference type="EMBL" id="SER75077.1"/>
    </source>
</evidence>
<accession>A0A1H9RQZ6</accession>
<dbReference type="PIRSF" id="PIRSF018267">
    <property type="entry name" value="VSR_endonuc"/>
    <property type="match status" value="1"/>
</dbReference>
<dbReference type="Pfam" id="PF03852">
    <property type="entry name" value="Vsr"/>
    <property type="match status" value="1"/>
</dbReference>
<evidence type="ECO:0000256" key="6">
    <source>
        <dbReference type="PIRNR" id="PIRNR018267"/>
    </source>
</evidence>
<name>A0A1H9RQZ6_9GAMM</name>
<dbReference type="GO" id="GO:0016787">
    <property type="term" value="F:hydrolase activity"/>
    <property type="evidence" value="ECO:0007669"/>
    <property type="project" value="UniProtKB-KW"/>
</dbReference>
<keyword evidence="5 6" id="KW-0234">DNA repair</keyword>
<dbReference type="NCBIfam" id="TIGR00632">
    <property type="entry name" value="vsr"/>
    <property type="match status" value="1"/>
</dbReference>
<reference evidence="7 8" key="1">
    <citation type="submission" date="2016-10" db="EMBL/GenBank/DDBJ databases">
        <authorList>
            <person name="de Groot N.N."/>
        </authorList>
    </citation>
    <scope>NUCLEOTIDE SEQUENCE [LARGE SCALE GENOMIC DNA]</scope>
    <source>
        <strain evidence="7 8">DSM 378</strain>
    </source>
</reference>
<evidence type="ECO:0000256" key="1">
    <source>
        <dbReference type="ARBA" id="ARBA00022722"/>
    </source>
</evidence>
<dbReference type="SUPFAM" id="SSF52980">
    <property type="entry name" value="Restriction endonuclease-like"/>
    <property type="match status" value="1"/>
</dbReference>
<protein>
    <recommendedName>
        <fullName evidence="6">Very short patch repair endonuclease</fullName>
        <ecNumber evidence="6">3.1.-.-</ecNumber>
    </recommendedName>
</protein>
<dbReference type="RefSeq" id="WP_090625228.1">
    <property type="nucleotide sequence ID" value="NZ_FOFJ01000084.1"/>
</dbReference>
<dbReference type="CDD" id="cd00221">
    <property type="entry name" value="Vsr"/>
    <property type="match status" value="1"/>
</dbReference>
<dbReference type="GO" id="GO:0004519">
    <property type="term" value="F:endonuclease activity"/>
    <property type="evidence" value="ECO:0007669"/>
    <property type="project" value="UniProtKB-KW"/>
</dbReference>
<dbReference type="AlphaFoldDB" id="A0A1H9RQZ6"/>
<evidence type="ECO:0000256" key="4">
    <source>
        <dbReference type="ARBA" id="ARBA00022801"/>
    </source>
</evidence>
<evidence type="ECO:0000256" key="5">
    <source>
        <dbReference type="ARBA" id="ARBA00023204"/>
    </source>
</evidence>
<evidence type="ECO:0000256" key="3">
    <source>
        <dbReference type="ARBA" id="ARBA00022763"/>
    </source>
</evidence>
<keyword evidence="3 6" id="KW-0227">DNA damage</keyword>